<dbReference type="AlphaFoldDB" id="A0A4C2ACH2"/>
<accession>A0A4C2ACH2</accession>
<evidence type="ECO:0000313" key="1">
    <source>
        <dbReference type="EMBL" id="GBP98346.1"/>
    </source>
</evidence>
<organism evidence="1 2">
    <name type="scientific">Eumeta variegata</name>
    <name type="common">Bagworm moth</name>
    <name type="synonym">Eumeta japonica</name>
    <dbReference type="NCBI Taxonomy" id="151549"/>
    <lineage>
        <taxon>Eukaryota</taxon>
        <taxon>Metazoa</taxon>
        <taxon>Ecdysozoa</taxon>
        <taxon>Arthropoda</taxon>
        <taxon>Hexapoda</taxon>
        <taxon>Insecta</taxon>
        <taxon>Pterygota</taxon>
        <taxon>Neoptera</taxon>
        <taxon>Endopterygota</taxon>
        <taxon>Lepidoptera</taxon>
        <taxon>Glossata</taxon>
        <taxon>Ditrysia</taxon>
        <taxon>Tineoidea</taxon>
        <taxon>Psychidae</taxon>
        <taxon>Oiketicinae</taxon>
        <taxon>Eumeta</taxon>
    </lineage>
</organism>
<keyword evidence="2" id="KW-1185">Reference proteome</keyword>
<comment type="caution">
    <text evidence="1">The sequence shown here is derived from an EMBL/GenBank/DDBJ whole genome shotgun (WGS) entry which is preliminary data.</text>
</comment>
<protein>
    <submittedName>
        <fullName evidence="1">Ubiquitin carboxyl-terminal hydrolase 2</fullName>
    </submittedName>
</protein>
<proteinExistence type="predicted"/>
<dbReference type="OrthoDB" id="265306at2759"/>
<dbReference type="Gene3D" id="3.90.70.10">
    <property type="entry name" value="Cysteine proteinases"/>
    <property type="match status" value="1"/>
</dbReference>
<evidence type="ECO:0000313" key="2">
    <source>
        <dbReference type="Proteomes" id="UP000299102"/>
    </source>
</evidence>
<sequence>MFTGTTYSGHYTAYCKHPYTGDWHEYNDSRLVQGTFACGVSYQPSQRGVVRGVRAVLRAGEGGAGVALPHPLRAQAAAAVSEVLTPPTGPLSLRREAGRNPRLSGVLQARLGRHWPNTRGDARRGGHYFRRTLRNRGREQSAREVLREECT</sequence>
<dbReference type="EMBL" id="BGZK01003122">
    <property type="protein sequence ID" value="GBP98346.1"/>
    <property type="molecule type" value="Genomic_DNA"/>
</dbReference>
<keyword evidence="1" id="KW-0378">Hydrolase</keyword>
<dbReference type="STRING" id="151549.A0A4C2ACH2"/>
<dbReference type="InterPro" id="IPR038765">
    <property type="entry name" value="Papain-like_cys_pep_sf"/>
</dbReference>
<dbReference type="Proteomes" id="UP000299102">
    <property type="component" value="Unassembled WGS sequence"/>
</dbReference>
<reference evidence="1 2" key="1">
    <citation type="journal article" date="2019" name="Commun. Biol.">
        <title>The bagworm genome reveals a unique fibroin gene that provides high tensile strength.</title>
        <authorList>
            <person name="Kono N."/>
            <person name="Nakamura H."/>
            <person name="Ohtoshi R."/>
            <person name="Tomita M."/>
            <person name="Numata K."/>
            <person name="Arakawa K."/>
        </authorList>
    </citation>
    <scope>NUCLEOTIDE SEQUENCE [LARGE SCALE GENOMIC DNA]</scope>
</reference>
<gene>
    <name evidence="1" type="primary">USP2</name>
    <name evidence="1" type="ORF">EVAR_68687_1</name>
</gene>
<dbReference type="SUPFAM" id="SSF54001">
    <property type="entry name" value="Cysteine proteinases"/>
    <property type="match status" value="1"/>
</dbReference>
<dbReference type="GO" id="GO:0016787">
    <property type="term" value="F:hydrolase activity"/>
    <property type="evidence" value="ECO:0007669"/>
    <property type="project" value="UniProtKB-KW"/>
</dbReference>
<name>A0A4C2ACH2_EUMVA</name>